<reference evidence="3 4" key="1">
    <citation type="submission" date="2019-03" db="EMBL/GenBank/DDBJ databases">
        <title>Rhodosporidium diobovatum UCD-FST 08-225 genome sequencing, assembly, and annotation.</title>
        <authorList>
            <person name="Fakankun I.U."/>
            <person name="Fristensky B."/>
            <person name="Levin D.B."/>
        </authorList>
    </citation>
    <scope>NUCLEOTIDE SEQUENCE [LARGE SCALE GENOMIC DNA]</scope>
    <source>
        <strain evidence="3 4">UCD-FST 08-225</strain>
    </source>
</reference>
<dbReference type="GO" id="GO:0008483">
    <property type="term" value="F:transaminase activity"/>
    <property type="evidence" value="ECO:0007669"/>
    <property type="project" value="TreeGrafter"/>
</dbReference>
<evidence type="ECO:0000313" key="4">
    <source>
        <dbReference type="Proteomes" id="UP000311382"/>
    </source>
</evidence>
<comment type="caution">
    <text evidence="3">The sequence shown here is derived from an EMBL/GenBank/DDBJ whole genome shotgun (WGS) entry which is preliminary data.</text>
</comment>
<name>A0A5C5FXS4_9BASI</name>
<dbReference type="GO" id="GO:0006520">
    <property type="term" value="P:amino acid metabolic process"/>
    <property type="evidence" value="ECO:0007669"/>
    <property type="project" value="TreeGrafter"/>
</dbReference>
<sequence>MSSQLCPSIPTLSAPPVLSERGQRALVRPPLLCCSLFECQYSTVNTTGLINLGVAENSLCTEWLADFFQRNLSLDYADFTYGTALTGSHRLFAALRHLFSTHFAAHRPVEPSHLLCGGGCSAILDSLAAVLADPGDVVLLALPAYPGFAASFGCRSGVEVVGVPLAPGAEASPSALDAFERAHAECTARGRRVRAVVVCNPHNPLGFCYPRDTLVAALSTYATVDLPCATPFTSLLALDPLAEAGCSPSRIHVVYGASKDFGCNGLRLGVLVSQSNPDVHVAIESSALLIKVSSAADALFSSLLLSPSLSTFLTLNQQRLSAAHARATAFLRAHNVPYRPASAGHFIWVDLRAWAAREDGRSDGEREDRLARRLWSEGVNLGRGTAYGGPPGFFRLTFTVRADYFEAGLARLARALGSSLACPARPHELREVTLVAAGAEGDEARAEGGEVSLVSVA</sequence>
<dbReference type="InterPro" id="IPR015421">
    <property type="entry name" value="PyrdxlP-dep_Trfase_major"/>
</dbReference>
<dbReference type="Gene3D" id="3.90.1150.10">
    <property type="entry name" value="Aspartate Aminotransferase, domain 1"/>
    <property type="match status" value="1"/>
</dbReference>
<dbReference type="InterPro" id="IPR015422">
    <property type="entry name" value="PyrdxlP-dep_Trfase_small"/>
</dbReference>
<dbReference type="OrthoDB" id="7042322at2759"/>
<dbReference type="AlphaFoldDB" id="A0A5C5FXS4"/>
<dbReference type="PANTHER" id="PTHR43795:SF39">
    <property type="entry name" value="AMINOTRANSFERASE CLASS I_CLASSII DOMAIN-CONTAINING PROTEIN"/>
    <property type="match status" value="1"/>
</dbReference>
<evidence type="ECO:0000256" key="1">
    <source>
        <dbReference type="ARBA" id="ARBA00022898"/>
    </source>
</evidence>
<dbReference type="EMBL" id="SOZI01000053">
    <property type="protein sequence ID" value="TNY20962.1"/>
    <property type="molecule type" value="Genomic_DNA"/>
</dbReference>
<dbReference type="CDD" id="cd00609">
    <property type="entry name" value="AAT_like"/>
    <property type="match status" value="1"/>
</dbReference>
<dbReference type="GO" id="GO:0030170">
    <property type="term" value="F:pyridoxal phosphate binding"/>
    <property type="evidence" value="ECO:0007669"/>
    <property type="project" value="InterPro"/>
</dbReference>
<dbReference type="Proteomes" id="UP000311382">
    <property type="component" value="Unassembled WGS sequence"/>
</dbReference>
<feature type="domain" description="Aminotransferase class I/classII large" evidence="2">
    <location>
        <begin position="87"/>
        <end position="409"/>
    </location>
</feature>
<dbReference type="Gene3D" id="3.40.640.10">
    <property type="entry name" value="Type I PLP-dependent aspartate aminotransferase-like (Major domain)"/>
    <property type="match status" value="1"/>
</dbReference>
<dbReference type="InterPro" id="IPR015424">
    <property type="entry name" value="PyrdxlP-dep_Trfase"/>
</dbReference>
<accession>A0A5C5FXS4</accession>
<keyword evidence="3" id="KW-0808">Transferase</keyword>
<evidence type="ECO:0000313" key="3">
    <source>
        <dbReference type="EMBL" id="TNY20962.1"/>
    </source>
</evidence>
<keyword evidence="4" id="KW-1185">Reference proteome</keyword>
<dbReference type="STRING" id="5288.A0A5C5FXS4"/>
<dbReference type="PANTHER" id="PTHR43795">
    <property type="entry name" value="BIFUNCTIONAL ASPARTATE AMINOTRANSFERASE AND GLUTAMATE/ASPARTATE-PREPHENATE AMINOTRANSFERASE-RELATED"/>
    <property type="match status" value="1"/>
</dbReference>
<dbReference type="SUPFAM" id="SSF53383">
    <property type="entry name" value="PLP-dependent transferases"/>
    <property type="match status" value="1"/>
</dbReference>
<organism evidence="3 4">
    <name type="scientific">Rhodotorula diobovata</name>
    <dbReference type="NCBI Taxonomy" id="5288"/>
    <lineage>
        <taxon>Eukaryota</taxon>
        <taxon>Fungi</taxon>
        <taxon>Dikarya</taxon>
        <taxon>Basidiomycota</taxon>
        <taxon>Pucciniomycotina</taxon>
        <taxon>Microbotryomycetes</taxon>
        <taxon>Sporidiobolales</taxon>
        <taxon>Sporidiobolaceae</taxon>
        <taxon>Rhodotorula</taxon>
    </lineage>
</organism>
<dbReference type="PRINTS" id="PR00753">
    <property type="entry name" value="ACCSYNTHASE"/>
</dbReference>
<protein>
    <submittedName>
        <fullName evidence="3">Pyridoxal phosphate-dependent transferase</fullName>
    </submittedName>
</protein>
<evidence type="ECO:0000259" key="2">
    <source>
        <dbReference type="Pfam" id="PF00155"/>
    </source>
</evidence>
<gene>
    <name evidence="3" type="ORF">DMC30DRAFT_446557</name>
</gene>
<proteinExistence type="predicted"/>
<dbReference type="InterPro" id="IPR050478">
    <property type="entry name" value="Ethylene_sulfur-biosynth"/>
</dbReference>
<keyword evidence="1" id="KW-0663">Pyridoxal phosphate</keyword>
<dbReference type="Pfam" id="PF00155">
    <property type="entry name" value="Aminotran_1_2"/>
    <property type="match status" value="1"/>
</dbReference>
<dbReference type="InterPro" id="IPR004839">
    <property type="entry name" value="Aminotransferase_I/II_large"/>
</dbReference>